<protein>
    <submittedName>
        <fullName evidence="1">Uncharacterized protein</fullName>
    </submittedName>
</protein>
<evidence type="ECO:0000313" key="2">
    <source>
        <dbReference type="Proteomes" id="UP001055879"/>
    </source>
</evidence>
<reference evidence="2" key="1">
    <citation type="journal article" date="2022" name="Mol. Ecol. Resour.">
        <title>The genomes of chicory, endive, great burdock and yacon provide insights into Asteraceae palaeo-polyploidization history and plant inulin production.</title>
        <authorList>
            <person name="Fan W."/>
            <person name="Wang S."/>
            <person name="Wang H."/>
            <person name="Wang A."/>
            <person name="Jiang F."/>
            <person name="Liu H."/>
            <person name="Zhao H."/>
            <person name="Xu D."/>
            <person name="Zhang Y."/>
        </authorList>
    </citation>
    <scope>NUCLEOTIDE SEQUENCE [LARGE SCALE GENOMIC DNA]</scope>
    <source>
        <strain evidence="2">cv. Niubang</strain>
    </source>
</reference>
<evidence type="ECO:0000313" key="1">
    <source>
        <dbReference type="EMBL" id="KAI3665978.1"/>
    </source>
</evidence>
<comment type="caution">
    <text evidence="1">The sequence shown here is derived from an EMBL/GenBank/DDBJ whole genome shotgun (WGS) entry which is preliminary data.</text>
</comment>
<reference evidence="1 2" key="2">
    <citation type="journal article" date="2022" name="Mol. Ecol. Resour.">
        <title>The genomes of chicory, endive, great burdock and yacon provide insights into Asteraceae paleo-polyploidization history and plant inulin production.</title>
        <authorList>
            <person name="Fan W."/>
            <person name="Wang S."/>
            <person name="Wang H."/>
            <person name="Wang A."/>
            <person name="Jiang F."/>
            <person name="Liu H."/>
            <person name="Zhao H."/>
            <person name="Xu D."/>
            <person name="Zhang Y."/>
        </authorList>
    </citation>
    <scope>NUCLEOTIDE SEQUENCE [LARGE SCALE GENOMIC DNA]</scope>
    <source>
        <strain evidence="2">cv. Niubang</strain>
    </source>
</reference>
<name>A0ACB8XGW5_ARCLA</name>
<keyword evidence="2" id="KW-1185">Reference proteome</keyword>
<organism evidence="1 2">
    <name type="scientific">Arctium lappa</name>
    <name type="common">Greater burdock</name>
    <name type="synonym">Lappa major</name>
    <dbReference type="NCBI Taxonomy" id="4217"/>
    <lineage>
        <taxon>Eukaryota</taxon>
        <taxon>Viridiplantae</taxon>
        <taxon>Streptophyta</taxon>
        <taxon>Embryophyta</taxon>
        <taxon>Tracheophyta</taxon>
        <taxon>Spermatophyta</taxon>
        <taxon>Magnoliopsida</taxon>
        <taxon>eudicotyledons</taxon>
        <taxon>Gunneridae</taxon>
        <taxon>Pentapetalae</taxon>
        <taxon>asterids</taxon>
        <taxon>campanulids</taxon>
        <taxon>Asterales</taxon>
        <taxon>Asteraceae</taxon>
        <taxon>Carduoideae</taxon>
        <taxon>Cardueae</taxon>
        <taxon>Arctiinae</taxon>
        <taxon>Arctium</taxon>
    </lineage>
</organism>
<accession>A0ACB8XGW5</accession>
<proteinExistence type="predicted"/>
<dbReference type="EMBL" id="CM042064">
    <property type="protein sequence ID" value="KAI3665978.1"/>
    <property type="molecule type" value="Genomic_DNA"/>
</dbReference>
<gene>
    <name evidence="1" type="ORF">L6452_44614</name>
</gene>
<sequence length="210" mass="21801">MATTYDRHTQHTAGGGGVGIGASPRYDRGDESRLVGPYYYQQQGPSGSKILSIIALLPVGAILLGLSGITFVGTLIGLAVTTPVFVIFSPVIIPAILTIGLAVTGFLTSGTFGLTGLSSLTYMVNMLRQTMGTVPEQVDYAKGRIQDMGMYAGQKTKEMGQNIQHKAHEMGTDRDREREGQGGRAGVHVQATAGGGGGGGKEGGKGADRT</sequence>
<dbReference type="Proteomes" id="UP001055879">
    <property type="component" value="Linkage Group LG18"/>
</dbReference>